<dbReference type="AlphaFoldDB" id="A0A939G6G6"/>
<proteinExistence type="predicted"/>
<keyword evidence="2" id="KW-1185">Reference proteome</keyword>
<reference evidence="1 2" key="1">
    <citation type="submission" date="2021-03" db="EMBL/GenBank/DDBJ databases">
        <title>Fibrella sp. HMF5036 genome sequencing and assembly.</title>
        <authorList>
            <person name="Kang H."/>
            <person name="Kim H."/>
            <person name="Bae S."/>
            <person name="Joh K."/>
        </authorList>
    </citation>
    <scope>NUCLEOTIDE SEQUENCE [LARGE SCALE GENOMIC DNA]</scope>
    <source>
        <strain evidence="1 2">HMF5036</strain>
    </source>
</reference>
<dbReference type="EMBL" id="JAFMYU010000009">
    <property type="protein sequence ID" value="MBO0931910.1"/>
    <property type="molecule type" value="Genomic_DNA"/>
</dbReference>
<accession>A0A939G6G6</accession>
<dbReference type="Proteomes" id="UP000664795">
    <property type="component" value="Unassembled WGS sequence"/>
</dbReference>
<organism evidence="1 2">
    <name type="scientific">Fibrella aquatilis</name>
    <dbReference type="NCBI Taxonomy" id="2817059"/>
    <lineage>
        <taxon>Bacteria</taxon>
        <taxon>Pseudomonadati</taxon>
        <taxon>Bacteroidota</taxon>
        <taxon>Cytophagia</taxon>
        <taxon>Cytophagales</taxon>
        <taxon>Spirosomataceae</taxon>
        <taxon>Fibrella</taxon>
    </lineage>
</organism>
<evidence type="ECO:0000313" key="1">
    <source>
        <dbReference type="EMBL" id="MBO0931910.1"/>
    </source>
</evidence>
<comment type="caution">
    <text evidence="1">The sequence shown here is derived from an EMBL/GenBank/DDBJ whole genome shotgun (WGS) entry which is preliminary data.</text>
</comment>
<evidence type="ECO:0000313" key="2">
    <source>
        <dbReference type="Proteomes" id="UP000664795"/>
    </source>
</evidence>
<sequence>MQQMIRYQTLHADYTYTVEGNIIVITDLDLGNKSVTNDIENVLAEIRTELGELAGYAVIYRDSLGRWDGVRLVNGAVLFYGLGETNQQSAMNRLLHLVES</sequence>
<dbReference type="RefSeq" id="WP_207335878.1">
    <property type="nucleotide sequence ID" value="NZ_JAFMYU010000009.1"/>
</dbReference>
<protein>
    <submittedName>
        <fullName evidence="1">Uncharacterized protein</fullName>
    </submittedName>
</protein>
<gene>
    <name evidence="1" type="ORF">J2I48_12950</name>
</gene>
<name>A0A939G6G6_9BACT</name>